<evidence type="ECO:0000313" key="2">
    <source>
        <dbReference type="Proteomes" id="UP000008986"/>
    </source>
</evidence>
<dbReference type="OrthoDB" id="28863at10239"/>
<organismHost>
    <name type="scientific">Delftia acidovorans</name>
    <name type="common">Pseudomonas acidovorans</name>
    <name type="synonym">Comamonas acidovorans</name>
    <dbReference type="NCBI Taxonomy" id="80866"/>
</organismHost>
<dbReference type="RefSeq" id="YP_003359017.1">
    <property type="nucleotide sequence ID" value="NC_013697.1"/>
</dbReference>
<evidence type="ECO:0000313" key="1">
    <source>
        <dbReference type="EMBL" id="ACV50185.1"/>
    </source>
</evidence>
<dbReference type="KEGG" id="vg:8684111"/>
<accession>C9DGD4</accession>
<proteinExistence type="predicted"/>
<name>C9DGD4_BPW14</name>
<organism evidence="1 2">
    <name type="scientific">Delftia phage PhiW-14</name>
    <name type="common">Deftia acidovorans bacteriophage phiW-14</name>
    <dbReference type="NCBI Taxonomy" id="665032"/>
    <lineage>
        <taxon>Viruses</taxon>
        <taxon>Duplodnaviria</taxon>
        <taxon>Heunggongvirae</taxon>
        <taxon>Uroviricota</taxon>
        <taxon>Caudoviricetes</taxon>
        <taxon>Ionavirus</taxon>
        <taxon>Ionavirus W14</taxon>
    </lineage>
</organism>
<dbReference type="Proteomes" id="UP000008986">
    <property type="component" value="Segment"/>
</dbReference>
<keyword evidence="2" id="KW-1185">Reference proteome</keyword>
<reference evidence="2" key="1">
    <citation type="submission" date="2009-07" db="EMBL/GenBank/DDBJ databases">
        <authorList>
            <person name="Kropinski A.M."/>
            <person name="Villegas A."/>
            <person name="Lingohr E.J."/>
        </authorList>
    </citation>
    <scope>NUCLEOTIDE SEQUENCE [LARGE SCALE GENOMIC DNA]</scope>
</reference>
<dbReference type="GeneID" id="8684111"/>
<sequence>MRFRSRHMSQTQKSLLGGFAKAYDDWVKAGAPNHKPFNRSNGLCRNLLHWVEWKGLERENLSAAMSRSWGIFTSYPFGGSTAYQIEEMSGLLHHNTQRMQWIDWAKAGCKHQRAWWERDKDDVEWWMRYA</sequence>
<gene>
    <name evidence="1" type="primary">163</name>
</gene>
<dbReference type="EMBL" id="GQ357915">
    <property type="protein sequence ID" value="ACV50185.1"/>
    <property type="molecule type" value="Genomic_DNA"/>
</dbReference>
<protein>
    <submittedName>
        <fullName evidence="1">Uncharacterized protein</fullName>
    </submittedName>
</protein>